<reference evidence="1 2" key="1">
    <citation type="submission" date="2019-09" db="EMBL/GenBank/DDBJ databases">
        <title>Hydrogenophaga aromatica sp. nov., isolated from a para-xylene-degrading enrichment culture.</title>
        <authorList>
            <person name="Tancsics A."/>
            <person name="Banerjee S."/>
        </authorList>
    </citation>
    <scope>NUCLEOTIDE SEQUENCE [LARGE SCALE GENOMIC DNA]</scope>
    <source>
        <strain evidence="1 2">D2P1</strain>
    </source>
</reference>
<evidence type="ECO:0000313" key="2">
    <source>
        <dbReference type="Proteomes" id="UP000545507"/>
    </source>
</evidence>
<gene>
    <name evidence="1" type="ORF">F3K02_14705</name>
</gene>
<dbReference type="Proteomes" id="UP000545507">
    <property type="component" value="Unassembled WGS sequence"/>
</dbReference>
<evidence type="ECO:0000313" key="1">
    <source>
        <dbReference type="EMBL" id="NWF46490.1"/>
    </source>
</evidence>
<comment type="caution">
    <text evidence="1">The sequence shown here is derived from an EMBL/GenBank/DDBJ whole genome shotgun (WGS) entry which is preliminary data.</text>
</comment>
<organism evidence="1 2">
    <name type="scientific">Hydrogenophaga aromaticivorans</name>
    <dbReference type="NCBI Taxonomy" id="2610898"/>
    <lineage>
        <taxon>Bacteria</taxon>
        <taxon>Pseudomonadati</taxon>
        <taxon>Pseudomonadota</taxon>
        <taxon>Betaproteobacteria</taxon>
        <taxon>Burkholderiales</taxon>
        <taxon>Comamonadaceae</taxon>
        <taxon>Hydrogenophaga</taxon>
    </lineage>
</organism>
<keyword evidence="2" id="KW-1185">Reference proteome</keyword>
<protein>
    <submittedName>
        <fullName evidence="1">Uncharacterized protein</fullName>
    </submittedName>
</protein>
<dbReference type="AlphaFoldDB" id="A0A7Y8GX53"/>
<dbReference type="InterPro" id="IPR045445">
    <property type="entry name" value="DUF6502"/>
</dbReference>
<name>A0A7Y8GX53_9BURK</name>
<accession>A0A7Y8GX53</accession>
<dbReference type="Pfam" id="PF20112">
    <property type="entry name" value="DUF6502"/>
    <property type="match status" value="1"/>
</dbReference>
<sequence length="282" mass="31035">MAGAPSPAVVRALRKVLRPLVRLMLSRGITYPYLSDMLKGLFVEVADRDFRLDDKPPTDSRISLISGVHRKDVSRLRQLLHSEAAIEPSVVPRGAQLVAHWMSDPRYLQADGQPRPLARLISEGGEQSFEALVTGVNSDIRSRVVLDEWLRLGVVHLDDDGLVCLNAGAFVPTRGADEKAFYFGHNLHDHAAASVHNLLGGQPALMERSVHYNALSPASVEKLAKLSEQWSMKALLAVNKAAMQAETQDKALAPEQANRRFTLGAYFYTESDTGPEQPGERP</sequence>
<dbReference type="EMBL" id="VYGV01000012">
    <property type="protein sequence ID" value="NWF46490.1"/>
    <property type="molecule type" value="Genomic_DNA"/>
</dbReference>
<proteinExistence type="predicted"/>